<feature type="compositionally biased region" description="Basic and acidic residues" evidence="6">
    <location>
        <begin position="458"/>
        <end position="470"/>
    </location>
</feature>
<dbReference type="GO" id="GO:0000228">
    <property type="term" value="C:nuclear chromosome"/>
    <property type="evidence" value="ECO:0007669"/>
    <property type="project" value="InterPro"/>
</dbReference>
<comment type="subcellular location">
    <subcellularLocation>
        <location evidence="1">Nucleus</location>
    </subcellularLocation>
</comment>
<dbReference type="GeneID" id="42006635"/>
<sequence length="612" mass="69293">MALMEPPTESQVEALLSVFLDKEEAYAQVLEAQRKQQARFARDIGARSEESSKSFSIPEPFQINYLPPKISRVLLYQETQPATERLVPIRIDCEIEGIKLRDTFTWNVAEKQITPELFADILCDDLSIPQEHFRPHIVKAIKEQITDYENHAPPAMMPVDPAGRGNDGKDTSNVDAQELRTIIKLDITIGNYCLMDQFEWDLNCKRNSPERFAELMVNELQLGPEFQTAIAHSIREQIQVFAKSLLLVDHRFDGKPVHDEDLASCFLPPITHARRYDINAYNAFGPQLMLLRDTDAEKRDRDDDREVRRKRRQTHRSRRNTVILPDRDIQRTNRTALPPSQTNPALMIPTITANPSAIRKDSGLYFTSMVQQAPNPALVSPPARGRRGAKQEQMQPTIVSSVAGLDPSQVGTYRCHKCTGPALVALPLPEGTKQSDILCDNCRYLMATRPPAGVASRAHRDGRQRTESPHPQRQSSQPPYRSSTPTPHPQQPLELNVATPSSVASVAENVIPSIPQQPEYPGWLLSAEEDLNARFPSDMFELTYKNGAFKVRCLECRPRKLYETGSGETLENFEQMSWKTKWVDELEEITSLGHIGLKMHRWQAIIAHSSSL</sequence>
<keyword evidence="3" id="KW-0805">Transcription regulation</keyword>
<comment type="caution">
    <text evidence="7">The sequence shown here is derived from an EMBL/GenBank/DDBJ whole genome shotgun (WGS) entry which is preliminary data.</text>
</comment>
<proteinExistence type="inferred from homology"/>
<evidence type="ECO:0000313" key="7">
    <source>
        <dbReference type="EMBL" id="TPX31172.1"/>
    </source>
</evidence>
<keyword evidence="4" id="KW-0804">Transcription</keyword>
<dbReference type="Pfam" id="PF04855">
    <property type="entry name" value="SNF5"/>
    <property type="match status" value="1"/>
</dbReference>
<evidence type="ECO:0000256" key="1">
    <source>
        <dbReference type="ARBA" id="ARBA00004123"/>
    </source>
</evidence>
<feature type="region of interest" description="Disordered" evidence="6">
    <location>
        <begin position="452"/>
        <end position="494"/>
    </location>
</feature>
<evidence type="ECO:0000256" key="3">
    <source>
        <dbReference type="ARBA" id="ARBA00023015"/>
    </source>
</evidence>
<dbReference type="AlphaFoldDB" id="A0A507BUD8"/>
<organism evidence="7 8">
    <name type="scientific">Synchytrium microbalum</name>
    <dbReference type="NCBI Taxonomy" id="1806994"/>
    <lineage>
        <taxon>Eukaryota</taxon>
        <taxon>Fungi</taxon>
        <taxon>Fungi incertae sedis</taxon>
        <taxon>Chytridiomycota</taxon>
        <taxon>Chytridiomycota incertae sedis</taxon>
        <taxon>Chytridiomycetes</taxon>
        <taxon>Synchytriales</taxon>
        <taxon>Synchytriaceae</taxon>
        <taxon>Synchytrium</taxon>
    </lineage>
</organism>
<name>A0A507BUD8_9FUNG</name>
<keyword evidence="5" id="KW-0539">Nucleus</keyword>
<feature type="compositionally biased region" description="Low complexity" evidence="6">
    <location>
        <begin position="471"/>
        <end position="485"/>
    </location>
</feature>
<dbReference type="PANTHER" id="PTHR10019">
    <property type="entry name" value="SNF5"/>
    <property type="match status" value="1"/>
</dbReference>
<gene>
    <name evidence="7" type="ORF">SmJEL517_g05412</name>
</gene>
<evidence type="ECO:0000256" key="4">
    <source>
        <dbReference type="ARBA" id="ARBA00023163"/>
    </source>
</evidence>
<feature type="region of interest" description="Disordered" evidence="6">
    <location>
        <begin position="376"/>
        <end position="395"/>
    </location>
</feature>
<evidence type="ECO:0000256" key="2">
    <source>
        <dbReference type="ARBA" id="ARBA00010239"/>
    </source>
</evidence>
<protein>
    <submittedName>
        <fullName evidence="7">Uncharacterized protein</fullName>
    </submittedName>
</protein>
<accession>A0A507BUD8</accession>
<dbReference type="OrthoDB" id="515064at2759"/>
<dbReference type="GO" id="GO:0006338">
    <property type="term" value="P:chromatin remodeling"/>
    <property type="evidence" value="ECO:0007669"/>
    <property type="project" value="InterPro"/>
</dbReference>
<evidence type="ECO:0000256" key="6">
    <source>
        <dbReference type="SAM" id="MobiDB-lite"/>
    </source>
</evidence>
<evidence type="ECO:0000256" key="5">
    <source>
        <dbReference type="ARBA" id="ARBA00023242"/>
    </source>
</evidence>
<comment type="similarity">
    <text evidence="2">Belongs to the SNF5 family.</text>
</comment>
<dbReference type="InterPro" id="IPR006939">
    <property type="entry name" value="SNF5"/>
</dbReference>
<evidence type="ECO:0000313" key="8">
    <source>
        <dbReference type="Proteomes" id="UP000319731"/>
    </source>
</evidence>
<reference evidence="7 8" key="1">
    <citation type="journal article" date="2019" name="Sci. Rep.">
        <title>Comparative genomics of chytrid fungi reveal insights into the obligate biotrophic and pathogenic lifestyle of Synchytrium endobioticum.</title>
        <authorList>
            <person name="van de Vossenberg B.T.L.H."/>
            <person name="Warris S."/>
            <person name="Nguyen H.D.T."/>
            <person name="van Gent-Pelzer M.P.E."/>
            <person name="Joly D.L."/>
            <person name="van de Geest H.C."/>
            <person name="Bonants P.J.M."/>
            <person name="Smith D.S."/>
            <person name="Levesque C.A."/>
            <person name="van der Lee T.A.J."/>
        </authorList>
    </citation>
    <scope>NUCLEOTIDE SEQUENCE [LARGE SCALE GENOMIC DNA]</scope>
    <source>
        <strain evidence="7 8">JEL517</strain>
    </source>
</reference>
<dbReference type="EMBL" id="QEAO01000049">
    <property type="protein sequence ID" value="TPX31172.1"/>
    <property type="molecule type" value="Genomic_DNA"/>
</dbReference>
<dbReference type="RefSeq" id="XP_031022664.1">
    <property type="nucleotide sequence ID" value="XM_031171338.1"/>
</dbReference>
<feature type="compositionally biased region" description="Basic and acidic residues" evidence="6">
    <location>
        <begin position="295"/>
        <end position="307"/>
    </location>
</feature>
<feature type="compositionally biased region" description="Basic residues" evidence="6">
    <location>
        <begin position="308"/>
        <end position="319"/>
    </location>
</feature>
<keyword evidence="8" id="KW-1185">Reference proteome</keyword>
<feature type="region of interest" description="Disordered" evidence="6">
    <location>
        <begin position="295"/>
        <end position="320"/>
    </location>
</feature>
<dbReference type="STRING" id="1806994.A0A507BUD8"/>
<dbReference type="Proteomes" id="UP000319731">
    <property type="component" value="Unassembled WGS sequence"/>
</dbReference>